<keyword evidence="2" id="KW-1185">Reference proteome</keyword>
<organism evidence="1 2">
    <name type="scientific">Funneliformis caledonium</name>
    <dbReference type="NCBI Taxonomy" id="1117310"/>
    <lineage>
        <taxon>Eukaryota</taxon>
        <taxon>Fungi</taxon>
        <taxon>Fungi incertae sedis</taxon>
        <taxon>Mucoromycota</taxon>
        <taxon>Glomeromycotina</taxon>
        <taxon>Glomeromycetes</taxon>
        <taxon>Glomerales</taxon>
        <taxon>Glomeraceae</taxon>
        <taxon>Funneliformis</taxon>
    </lineage>
</organism>
<gene>
    <name evidence="1" type="ORF">FCALED_LOCUS13720</name>
</gene>
<evidence type="ECO:0000313" key="2">
    <source>
        <dbReference type="Proteomes" id="UP000789570"/>
    </source>
</evidence>
<reference evidence="1" key="1">
    <citation type="submission" date="2021-06" db="EMBL/GenBank/DDBJ databases">
        <authorList>
            <person name="Kallberg Y."/>
            <person name="Tangrot J."/>
            <person name="Rosling A."/>
        </authorList>
    </citation>
    <scope>NUCLEOTIDE SEQUENCE</scope>
    <source>
        <strain evidence="1">UK204</strain>
    </source>
</reference>
<proteinExistence type="predicted"/>
<feature type="non-terminal residue" evidence="1">
    <location>
        <position position="1"/>
    </location>
</feature>
<name>A0A9N9HU57_9GLOM</name>
<protein>
    <submittedName>
        <fullName evidence="1">11129_t:CDS:1</fullName>
    </submittedName>
</protein>
<dbReference type="AlphaFoldDB" id="A0A9N9HU57"/>
<evidence type="ECO:0000313" key="1">
    <source>
        <dbReference type="EMBL" id="CAG8706458.1"/>
    </source>
</evidence>
<sequence>LGEEICHSISSFILLFSYSSSAISVSVRLIIKHSAVSSSITGSGVGSSISNSSTVIL</sequence>
<accession>A0A9N9HU57</accession>
<comment type="caution">
    <text evidence="1">The sequence shown here is derived from an EMBL/GenBank/DDBJ whole genome shotgun (WGS) entry which is preliminary data.</text>
</comment>
<dbReference type="EMBL" id="CAJVPQ010008401">
    <property type="protein sequence ID" value="CAG8706458.1"/>
    <property type="molecule type" value="Genomic_DNA"/>
</dbReference>
<dbReference type="Proteomes" id="UP000789570">
    <property type="component" value="Unassembled WGS sequence"/>
</dbReference>
<feature type="non-terminal residue" evidence="1">
    <location>
        <position position="57"/>
    </location>
</feature>